<dbReference type="Proteomes" id="UP000712080">
    <property type="component" value="Unassembled WGS sequence"/>
</dbReference>
<organism evidence="1 2">
    <name type="scientific">Flavobacterium silvaticum</name>
    <dbReference type="NCBI Taxonomy" id="1852020"/>
    <lineage>
        <taxon>Bacteria</taxon>
        <taxon>Pseudomonadati</taxon>
        <taxon>Bacteroidota</taxon>
        <taxon>Flavobacteriia</taxon>
        <taxon>Flavobacteriales</taxon>
        <taxon>Flavobacteriaceae</taxon>
        <taxon>Flavobacterium</taxon>
    </lineage>
</organism>
<dbReference type="EMBL" id="JAAMPU010000073">
    <property type="protein sequence ID" value="NMH26466.1"/>
    <property type="molecule type" value="Genomic_DNA"/>
</dbReference>
<dbReference type="InterPro" id="IPR022385">
    <property type="entry name" value="Rhs_assc_core"/>
</dbReference>
<dbReference type="PANTHER" id="PTHR32305:SF15">
    <property type="entry name" value="PROTEIN RHSA-RELATED"/>
    <property type="match status" value="1"/>
</dbReference>
<feature type="non-terminal residue" evidence="1">
    <location>
        <position position="1"/>
    </location>
</feature>
<comment type="caution">
    <text evidence="1">The sequence shown here is derived from an EMBL/GenBank/DDBJ whole genome shotgun (WGS) entry which is preliminary data.</text>
</comment>
<sequence length="401" mass="45873">TQVGQTERTLYLDGFQYVDDVLQFFPHPEGYVRATPKENPGEGQSEYDFSYVYQYKDHLGNIRMNYAYDFVDGETKILNEDHYYPFGLKHSNYSSGKKDFTREEQQLMIKPTPFGEENPYLYKFQEQEWQDELGLNLYDYGARNYDPAIGRWMNIDPLAEKFYPVSPYIYAIDNPVYFIDPDGMKVVENENGTTYTGEDAQKKFQSLLSQTGSGNEDSQEEPPVDLFGKSENKGSAFHRVPNGFKFVEGDGNFNVFGHANSDGIEYWDENGKKQFARTAEEFDAMMCQKSKAWQQARKDGKFITLTFYACNVASEEYVSDKSYIMRDVTFAEKVSKLPGVTVIAPDGYVNYGWKNGVPQITGVTNHTNNAGFLTFRDGKQVGIKTDLKTALFLSQFTGLKK</sequence>
<proteinExistence type="predicted"/>
<keyword evidence="2" id="KW-1185">Reference proteome</keyword>
<dbReference type="Gene3D" id="2.180.10.10">
    <property type="entry name" value="RHS repeat-associated core"/>
    <property type="match status" value="1"/>
</dbReference>
<reference evidence="1" key="1">
    <citation type="submission" date="2020-02" db="EMBL/GenBank/DDBJ databases">
        <title>Flavobacterium sp. genome.</title>
        <authorList>
            <person name="Jung H.S."/>
            <person name="Baek J.H."/>
            <person name="Jeon C.O."/>
        </authorList>
    </citation>
    <scope>NUCLEOTIDE SEQUENCE</scope>
    <source>
        <strain evidence="1">SE-s28</strain>
    </source>
</reference>
<evidence type="ECO:0000313" key="2">
    <source>
        <dbReference type="Proteomes" id="UP000712080"/>
    </source>
</evidence>
<dbReference type="AlphaFoldDB" id="A0A972FX55"/>
<dbReference type="NCBIfam" id="TIGR03696">
    <property type="entry name" value="Rhs_assc_core"/>
    <property type="match status" value="1"/>
</dbReference>
<protein>
    <submittedName>
        <fullName evidence="1">RHS repeat-associated core domain-containing protein</fullName>
    </submittedName>
</protein>
<gene>
    <name evidence="1" type="ORF">G6047_00325</name>
</gene>
<evidence type="ECO:0000313" key="1">
    <source>
        <dbReference type="EMBL" id="NMH26466.1"/>
    </source>
</evidence>
<name>A0A972FX55_9FLAO</name>
<accession>A0A972FX55</accession>
<dbReference type="InterPro" id="IPR050708">
    <property type="entry name" value="T6SS_VgrG/RHS"/>
</dbReference>
<dbReference type="PANTHER" id="PTHR32305">
    <property type="match status" value="1"/>
</dbReference>